<reference evidence="2 3" key="1">
    <citation type="journal article" date="2010" name="Genome Biol. Evol.">
        <title>The sequence of a 1.8-mb bacterial linear plasmid reveals a rich evolutionary reservoir of secondary metabolic pathways.</title>
        <authorList>
            <person name="Medema M.H."/>
            <person name="Trefzer A."/>
            <person name="Kovalchuk A."/>
            <person name="van den Berg M."/>
            <person name="Mueller U."/>
            <person name="Heijne W."/>
            <person name="Wu L."/>
            <person name="Alam M.T."/>
            <person name="Ronning C.M."/>
            <person name="Nierman W.C."/>
            <person name="Bovenberg R.A.L."/>
            <person name="Breitling R."/>
            <person name="Takano E."/>
        </authorList>
    </citation>
    <scope>NUCLEOTIDE SEQUENCE [LARGE SCALE GENOMIC DNA]</scope>
    <source>
        <strain evidence="3">ATCC 27064 / DSM 738 / JCM 4710 / NBRC 13307 / NCIMB 12785 / NRRL 3585 / VKM Ac-602</strain>
    </source>
</reference>
<dbReference type="STRING" id="1901.BB341_27350"/>
<organism evidence="2 3">
    <name type="scientific">Streptomyces clavuligerus</name>
    <dbReference type="NCBI Taxonomy" id="1901"/>
    <lineage>
        <taxon>Bacteria</taxon>
        <taxon>Bacillati</taxon>
        <taxon>Actinomycetota</taxon>
        <taxon>Actinomycetes</taxon>
        <taxon>Kitasatosporales</taxon>
        <taxon>Streptomycetaceae</taxon>
        <taxon>Streptomyces</taxon>
    </lineage>
</organism>
<dbReference type="AlphaFoldDB" id="E2Q5Z4"/>
<feature type="compositionally biased region" description="Basic and acidic residues" evidence="1">
    <location>
        <begin position="66"/>
        <end position="76"/>
    </location>
</feature>
<name>E2Q5Z4_STRCL</name>
<feature type="region of interest" description="Disordered" evidence="1">
    <location>
        <begin position="63"/>
        <end position="84"/>
    </location>
</feature>
<dbReference type="RefSeq" id="WP_003959244.1">
    <property type="nucleotide sequence ID" value="NZ_CM000913.1"/>
</dbReference>
<proteinExistence type="predicted"/>
<evidence type="ECO:0000313" key="3">
    <source>
        <dbReference type="Proteomes" id="UP000002357"/>
    </source>
</evidence>
<keyword evidence="3" id="KW-1185">Reference proteome</keyword>
<dbReference type="Proteomes" id="UP000002357">
    <property type="component" value="Chromosome"/>
</dbReference>
<gene>
    <name evidence="2" type="ORF">SCLAV_0078</name>
</gene>
<accession>E2Q5Z4</accession>
<dbReference type="GeneID" id="93734894"/>
<dbReference type="OrthoDB" id="3196337at2"/>
<evidence type="ECO:0000256" key="1">
    <source>
        <dbReference type="SAM" id="MobiDB-lite"/>
    </source>
</evidence>
<dbReference type="KEGG" id="sclf:BB341_27350"/>
<protein>
    <submittedName>
        <fullName evidence="2">Beta-lactamase domain-containing protein</fullName>
    </submittedName>
</protein>
<evidence type="ECO:0000313" key="2">
    <source>
        <dbReference type="EMBL" id="EFG05154.1"/>
    </source>
</evidence>
<dbReference type="EMBL" id="CM000913">
    <property type="protein sequence ID" value="EFG05154.1"/>
    <property type="molecule type" value="Genomic_DNA"/>
</dbReference>
<dbReference type="eggNOG" id="COG0491">
    <property type="taxonomic scope" value="Bacteria"/>
</dbReference>
<sequence>MHIRYPRGYIESQGVVVVFFIGTLESEGLGHHRHRAGGPRHAVVPALPRDIDRGIAAARRGTRTAHGVESHAHNDRVTGGPEPARVGGARCPVPAGAAVPFARTPVADGDTFPVDEGLTLRHRAGGMRAATAASPPGAAGREVVAVDDGFDAAAAAAGPALAGVGTGAMAVADRANGTDGAERAGGVGGTG</sequence>